<keyword evidence="3" id="KW-1185">Reference proteome</keyword>
<evidence type="ECO:0000313" key="2">
    <source>
        <dbReference type="EMBL" id="MST58770.1"/>
    </source>
</evidence>
<organism evidence="2 3">
    <name type="scientific">Waltera intestinalis</name>
    <dbReference type="NCBI Taxonomy" id="2606635"/>
    <lineage>
        <taxon>Bacteria</taxon>
        <taxon>Bacillati</taxon>
        <taxon>Bacillota</taxon>
        <taxon>Clostridia</taxon>
        <taxon>Lachnospirales</taxon>
        <taxon>Lachnospiraceae</taxon>
        <taxon>Waltera</taxon>
    </lineage>
</organism>
<evidence type="ECO:0000256" key="1">
    <source>
        <dbReference type="ARBA" id="ARBA00022649"/>
    </source>
</evidence>
<dbReference type="AlphaFoldDB" id="A0A6L5YLE6"/>
<dbReference type="EMBL" id="VUMU01000015">
    <property type="protein sequence ID" value="MST58770.1"/>
    <property type="molecule type" value="Genomic_DNA"/>
</dbReference>
<proteinExistence type="predicted"/>
<gene>
    <name evidence="2" type="ORF">FYJ59_11075</name>
</gene>
<dbReference type="Pfam" id="PF05016">
    <property type="entry name" value="ParE_toxin"/>
    <property type="match status" value="1"/>
</dbReference>
<dbReference type="InterPro" id="IPR035093">
    <property type="entry name" value="RelE/ParE_toxin_dom_sf"/>
</dbReference>
<dbReference type="InterPro" id="IPR007712">
    <property type="entry name" value="RelE/ParE_toxin"/>
</dbReference>
<dbReference type="RefSeq" id="WP_022350368.1">
    <property type="nucleotide sequence ID" value="NZ_VUMU01000015.1"/>
</dbReference>
<comment type="caution">
    <text evidence="2">The sequence shown here is derived from an EMBL/GenBank/DDBJ whole genome shotgun (WGS) entry which is preliminary data.</text>
</comment>
<protein>
    <submittedName>
        <fullName evidence="2">Type II toxin-antitoxin system RelE/ParE family toxin</fullName>
    </submittedName>
</protein>
<sequence length="109" mass="12976">MKYDVTFTEQAENDLRGIFEYIAFDLLSPENAAGQLDRIEEKILSLGEYPEKFRQYEREPWKSRNTRVVPVDNYVIFYIPDKTKKLVTVIRVMYSGRDVDKQLDEFTKL</sequence>
<evidence type="ECO:0000313" key="3">
    <source>
        <dbReference type="Proteomes" id="UP000476055"/>
    </source>
</evidence>
<accession>A0A6L5YLE6</accession>
<keyword evidence="1" id="KW-1277">Toxin-antitoxin system</keyword>
<dbReference type="SUPFAM" id="SSF143011">
    <property type="entry name" value="RelE-like"/>
    <property type="match status" value="1"/>
</dbReference>
<dbReference type="Gene3D" id="3.30.2310.20">
    <property type="entry name" value="RelE-like"/>
    <property type="match status" value="1"/>
</dbReference>
<dbReference type="Proteomes" id="UP000476055">
    <property type="component" value="Unassembled WGS sequence"/>
</dbReference>
<reference evidence="2 3" key="1">
    <citation type="submission" date="2019-08" db="EMBL/GenBank/DDBJ databases">
        <title>In-depth cultivation of the pig gut microbiome towards novel bacterial diversity and tailored functional studies.</title>
        <authorList>
            <person name="Wylensek D."/>
            <person name="Hitch T.C.A."/>
            <person name="Clavel T."/>
        </authorList>
    </citation>
    <scope>NUCLEOTIDE SEQUENCE [LARGE SCALE GENOMIC DNA]</scope>
    <source>
        <strain evidence="2 3">WCA3-601-WT-6H</strain>
    </source>
</reference>
<name>A0A6L5YLE6_9FIRM</name>